<feature type="transmembrane region" description="Helical" evidence="1">
    <location>
        <begin position="277"/>
        <end position="296"/>
    </location>
</feature>
<dbReference type="Pfam" id="PF14339">
    <property type="entry name" value="DUF4394"/>
    <property type="match status" value="1"/>
</dbReference>
<evidence type="ECO:0000256" key="2">
    <source>
        <dbReference type="SAM" id="SignalP"/>
    </source>
</evidence>
<dbReference type="SUPFAM" id="SSF63829">
    <property type="entry name" value="Calcium-dependent phosphotriesterase"/>
    <property type="match status" value="1"/>
</dbReference>
<organism evidence="4 5">
    <name type="scientific">Parvularcula dongshanensis</name>
    <dbReference type="NCBI Taxonomy" id="1173995"/>
    <lineage>
        <taxon>Bacteria</taxon>
        <taxon>Pseudomonadati</taxon>
        <taxon>Pseudomonadota</taxon>
        <taxon>Alphaproteobacteria</taxon>
        <taxon>Parvularculales</taxon>
        <taxon>Parvularculaceae</taxon>
        <taxon>Parvularcula</taxon>
    </lineage>
</organism>
<protein>
    <recommendedName>
        <fullName evidence="3">DUF4394 domain-containing protein</fullName>
    </recommendedName>
</protein>
<evidence type="ECO:0000259" key="3">
    <source>
        <dbReference type="Pfam" id="PF14339"/>
    </source>
</evidence>
<sequence>MKNLTKSLLVTAGLTAFGATGAHAAHMAYTLGNNGNTLVTFAPDGSGVATAMAITGTNLPSLDAITYRPETGQLYGFSSDDDQFWIIDPSTGAATAAFASDIDVLTNVVSMDFNPTLDAVRLVTDAGDNLVYNPNAGTITRVNDLTYDEGYDPALAEPLPVGNGYTNQIGQAEAQALGTTQYVLDAQTDTIGVLNNNDGDIDFRGDVGTDFTATGGFDVFTAPDGSNIGYALLTGNDGTAFYEVDLGSFVFTRLFETTDEYGVLTSLAVFVPDMAPVPVPAAGLLFLTGAGGFAAMRRRKKTA</sequence>
<keyword evidence="1" id="KW-1133">Transmembrane helix</keyword>
<reference evidence="4 5" key="1">
    <citation type="submission" date="2020-08" db="EMBL/GenBank/DDBJ databases">
        <title>Genomic Encyclopedia of Type Strains, Phase IV (KMG-IV): sequencing the most valuable type-strain genomes for metagenomic binning, comparative biology and taxonomic classification.</title>
        <authorList>
            <person name="Goeker M."/>
        </authorList>
    </citation>
    <scope>NUCLEOTIDE SEQUENCE [LARGE SCALE GENOMIC DNA]</scope>
    <source>
        <strain evidence="4 5">DSM 102850</strain>
    </source>
</reference>
<feature type="chain" id="PRO_5033062255" description="DUF4394 domain-containing protein" evidence="2">
    <location>
        <begin position="25"/>
        <end position="303"/>
    </location>
</feature>
<feature type="signal peptide" evidence="2">
    <location>
        <begin position="1"/>
        <end position="24"/>
    </location>
</feature>
<evidence type="ECO:0000256" key="1">
    <source>
        <dbReference type="SAM" id="Phobius"/>
    </source>
</evidence>
<dbReference type="InterPro" id="IPR025507">
    <property type="entry name" value="DUF4394"/>
</dbReference>
<evidence type="ECO:0000313" key="4">
    <source>
        <dbReference type="EMBL" id="MBB4657821.1"/>
    </source>
</evidence>
<proteinExistence type="predicted"/>
<dbReference type="EMBL" id="JACHOB010000001">
    <property type="protein sequence ID" value="MBB4657821.1"/>
    <property type="molecule type" value="Genomic_DNA"/>
</dbReference>
<keyword evidence="5" id="KW-1185">Reference proteome</keyword>
<name>A0A840I0L5_9PROT</name>
<feature type="domain" description="DUF4394" evidence="3">
    <location>
        <begin position="37"/>
        <end position="248"/>
    </location>
</feature>
<keyword evidence="1" id="KW-0472">Membrane</keyword>
<dbReference type="InterPro" id="IPR022472">
    <property type="entry name" value="VPLPA-CTERM"/>
</dbReference>
<dbReference type="NCBIfam" id="TIGR02595">
    <property type="entry name" value="PEP_CTERM"/>
    <property type="match status" value="1"/>
</dbReference>
<gene>
    <name evidence="4" type="ORF">GGQ59_000321</name>
</gene>
<accession>A0A840I0L5</accession>
<dbReference type="RefSeq" id="WP_183815216.1">
    <property type="nucleotide sequence ID" value="NZ_JACHOB010000001.1"/>
</dbReference>
<dbReference type="NCBIfam" id="TIGR03370">
    <property type="entry name" value="VPLPA-CTERM"/>
    <property type="match status" value="1"/>
</dbReference>
<dbReference type="InterPro" id="IPR013424">
    <property type="entry name" value="Ice-binding_C"/>
</dbReference>
<dbReference type="Proteomes" id="UP000563524">
    <property type="component" value="Unassembled WGS sequence"/>
</dbReference>
<dbReference type="AlphaFoldDB" id="A0A840I0L5"/>
<evidence type="ECO:0000313" key="5">
    <source>
        <dbReference type="Proteomes" id="UP000563524"/>
    </source>
</evidence>
<comment type="caution">
    <text evidence="4">The sequence shown here is derived from an EMBL/GenBank/DDBJ whole genome shotgun (WGS) entry which is preliminary data.</text>
</comment>
<keyword evidence="2" id="KW-0732">Signal</keyword>
<keyword evidence="1" id="KW-0812">Transmembrane</keyword>